<evidence type="ECO:0000313" key="9">
    <source>
        <dbReference type="EMBL" id="MDU9006989.1"/>
    </source>
</evidence>
<evidence type="ECO:0000256" key="2">
    <source>
        <dbReference type="ARBA" id="ARBA00022448"/>
    </source>
</evidence>
<dbReference type="EMBL" id="JASMWN010000039">
    <property type="protein sequence ID" value="MDU9006989.1"/>
    <property type="molecule type" value="Genomic_DNA"/>
</dbReference>
<evidence type="ECO:0000256" key="3">
    <source>
        <dbReference type="ARBA" id="ARBA00022475"/>
    </source>
</evidence>
<protein>
    <recommendedName>
        <fullName evidence="7">TRAP transporter small permease protein</fullName>
    </recommendedName>
</protein>
<feature type="transmembrane region" description="Helical" evidence="7">
    <location>
        <begin position="95"/>
        <end position="117"/>
    </location>
</feature>
<evidence type="ECO:0000256" key="1">
    <source>
        <dbReference type="ARBA" id="ARBA00004651"/>
    </source>
</evidence>
<comment type="caution">
    <text evidence="9">The sequence shown here is derived from an EMBL/GenBank/DDBJ whole genome shotgun (WGS) entry which is preliminary data.</text>
</comment>
<reference evidence="10" key="1">
    <citation type="submission" date="2023-05" db="EMBL/GenBank/DDBJ databases">
        <title>Sedimentitalea sp. nov. JM2-8.</title>
        <authorList>
            <person name="Huang J."/>
        </authorList>
    </citation>
    <scope>NUCLEOTIDE SEQUENCE [LARGE SCALE GENOMIC DNA]</scope>
    <source>
        <strain evidence="10">KHS03</strain>
    </source>
</reference>
<evidence type="ECO:0000256" key="7">
    <source>
        <dbReference type="RuleBase" id="RU369079"/>
    </source>
</evidence>
<keyword evidence="3" id="KW-1003">Cell membrane</keyword>
<feature type="domain" description="Tripartite ATP-independent periplasmic transporters DctQ component" evidence="8">
    <location>
        <begin position="49"/>
        <end position="162"/>
    </location>
</feature>
<feature type="transmembrane region" description="Helical" evidence="7">
    <location>
        <begin position="12"/>
        <end position="36"/>
    </location>
</feature>
<keyword evidence="6 7" id="KW-0472">Membrane</keyword>
<evidence type="ECO:0000256" key="5">
    <source>
        <dbReference type="ARBA" id="ARBA00022989"/>
    </source>
</evidence>
<accession>A0ABU3VMT3</accession>
<dbReference type="Pfam" id="PF04290">
    <property type="entry name" value="DctQ"/>
    <property type="match status" value="1"/>
</dbReference>
<gene>
    <name evidence="9" type="ORF">QO231_24505</name>
</gene>
<dbReference type="Proteomes" id="UP001255416">
    <property type="component" value="Unassembled WGS sequence"/>
</dbReference>
<name>A0ABU3VMT3_9RHOB</name>
<evidence type="ECO:0000256" key="4">
    <source>
        <dbReference type="ARBA" id="ARBA00022692"/>
    </source>
</evidence>
<keyword evidence="7" id="KW-0997">Cell inner membrane</keyword>
<comment type="subunit">
    <text evidence="7">The complex comprises the extracytoplasmic solute receptor protein and the two transmembrane proteins.</text>
</comment>
<sequence length="165" mass="17735">MTALLRRTVDLFAMLAGVILLIIVLVTVTNTGAFILDRIAGFFGANVAGLPGYEDFVQLAISGAALMFFPFCQANRGHVAVELFMQQLPKSVQTAADKAWLTLTALVGAFLVYWMVFGMMEARDDGAVTAVLGWPVWPFYAPGIVAMALWALVAVAQLFGDLSDA</sequence>
<dbReference type="InterPro" id="IPR055348">
    <property type="entry name" value="DctQ"/>
</dbReference>
<proteinExistence type="inferred from homology"/>
<comment type="similarity">
    <text evidence="7">Belongs to the TRAP transporter small permease family.</text>
</comment>
<keyword evidence="10" id="KW-1185">Reference proteome</keyword>
<keyword evidence="2 7" id="KW-0813">Transport</keyword>
<organism evidence="9 10">
    <name type="scientific">Sedimentitalea todarodis</name>
    <dbReference type="NCBI Taxonomy" id="1631240"/>
    <lineage>
        <taxon>Bacteria</taxon>
        <taxon>Pseudomonadati</taxon>
        <taxon>Pseudomonadota</taxon>
        <taxon>Alphaproteobacteria</taxon>
        <taxon>Rhodobacterales</taxon>
        <taxon>Paracoccaceae</taxon>
        <taxon>Sedimentitalea</taxon>
    </lineage>
</organism>
<keyword evidence="4 7" id="KW-0812">Transmembrane</keyword>
<keyword evidence="5 7" id="KW-1133">Transmembrane helix</keyword>
<comment type="caution">
    <text evidence="7">Lacks conserved residue(s) required for the propagation of feature annotation.</text>
</comment>
<comment type="subcellular location">
    <subcellularLocation>
        <location evidence="7">Cell inner membrane</location>
        <topology evidence="7">Multi-pass membrane protein</topology>
    </subcellularLocation>
    <subcellularLocation>
        <location evidence="1">Cell membrane</location>
        <topology evidence="1">Multi-pass membrane protein</topology>
    </subcellularLocation>
</comment>
<evidence type="ECO:0000259" key="8">
    <source>
        <dbReference type="Pfam" id="PF04290"/>
    </source>
</evidence>
<evidence type="ECO:0000313" key="10">
    <source>
        <dbReference type="Proteomes" id="UP001255416"/>
    </source>
</evidence>
<dbReference type="RefSeq" id="WP_316782456.1">
    <property type="nucleotide sequence ID" value="NZ_JASMWN010000039.1"/>
</dbReference>
<comment type="function">
    <text evidence="7">Part of the tripartite ATP-independent periplasmic (TRAP) transport system.</text>
</comment>
<evidence type="ECO:0000256" key="6">
    <source>
        <dbReference type="ARBA" id="ARBA00023136"/>
    </source>
</evidence>
<feature type="transmembrane region" description="Helical" evidence="7">
    <location>
        <begin position="137"/>
        <end position="159"/>
    </location>
</feature>